<protein>
    <recommendedName>
        <fullName evidence="1">DUF7748 domain-containing protein</fullName>
    </recommendedName>
</protein>
<evidence type="ECO:0000259" key="1">
    <source>
        <dbReference type="Pfam" id="PF24928"/>
    </source>
</evidence>
<evidence type="ECO:0000313" key="2">
    <source>
        <dbReference type="EMBL" id="KAG0557198.1"/>
    </source>
</evidence>
<comment type="caution">
    <text evidence="2">The sequence shown here is derived from an EMBL/GenBank/DDBJ whole genome shotgun (WGS) entry which is preliminary data.</text>
</comment>
<keyword evidence="3" id="KW-1185">Reference proteome</keyword>
<accession>A0A8T0GHE8</accession>
<dbReference type="InterPro" id="IPR056650">
    <property type="entry name" value="DUF7748"/>
</dbReference>
<reference evidence="2 3" key="1">
    <citation type="submission" date="2020-06" db="EMBL/GenBank/DDBJ databases">
        <title>WGS assembly of Ceratodon purpureus strain R40.</title>
        <authorList>
            <person name="Carey S.B."/>
            <person name="Jenkins J."/>
            <person name="Shu S."/>
            <person name="Lovell J.T."/>
            <person name="Sreedasyam A."/>
            <person name="Maumus F."/>
            <person name="Tiley G.P."/>
            <person name="Fernandez-Pozo N."/>
            <person name="Barry K."/>
            <person name="Chen C."/>
            <person name="Wang M."/>
            <person name="Lipzen A."/>
            <person name="Daum C."/>
            <person name="Saski C.A."/>
            <person name="Payton A.C."/>
            <person name="Mcbreen J.C."/>
            <person name="Conrad R.E."/>
            <person name="Kollar L.M."/>
            <person name="Olsson S."/>
            <person name="Huttunen S."/>
            <person name="Landis J.B."/>
            <person name="Wickett N.J."/>
            <person name="Johnson M.G."/>
            <person name="Rensing S.A."/>
            <person name="Grimwood J."/>
            <person name="Schmutz J."/>
            <person name="Mcdaniel S.F."/>
        </authorList>
    </citation>
    <scope>NUCLEOTIDE SEQUENCE [LARGE SCALE GENOMIC DNA]</scope>
    <source>
        <strain evidence="2 3">R40</strain>
    </source>
</reference>
<gene>
    <name evidence="2" type="ORF">KC19_11G109600</name>
</gene>
<feature type="domain" description="DUF7748" evidence="1">
    <location>
        <begin position="16"/>
        <end position="94"/>
    </location>
</feature>
<dbReference type="Proteomes" id="UP000822688">
    <property type="component" value="Chromosome 11"/>
</dbReference>
<name>A0A8T0GHE8_CERPU</name>
<dbReference type="EMBL" id="CM026432">
    <property type="protein sequence ID" value="KAG0557198.1"/>
    <property type="molecule type" value="Genomic_DNA"/>
</dbReference>
<dbReference type="Pfam" id="PF24928">
    <property type="entry name" value="DUF7748"/>
    <property type="match status" value="1"/>
</dbReference>
<sequence>MVTVKVKNSLSKEEIDNVVNIKEGNAGVFTTKASVKPGQTYTLELDPNATYREYVLITVANIPVGDTFSSDDAQEYKEIEVKKDGDQYVWKPTNSNHELGWIQRVKKFLFS</sequence>
<evidence type="ECO:0000313" key="3">
    <source>
        <dbReference type="Proteomes" id="UP000822688"/>
    </source>
</evidence>
<organism evidence="2 3">
    <name type="scientific">Ceratodon purpureus</name>
    <name type="common">Fire moss</name>
    <name type="synonym">Dicranum purpureum</name>
    <dbReference type="NCBI Taxonomy" id="3225"/>
    <lineage>
        <taxon>Eukaryota</taxon>
        <taxon>Viridiplantae</taxon>
        <taxon>Streptophyta</taxon>
        <taxon>Embryophyta</taxon>
        <taxon>Bryophyta</taxon>
        <taxon>Bryophytina</taxon>
        <taxon>Bryopsida</taxon>
        <taxon>Dicranidae</taxon>
        <taxon>Pseudoditrichales</taxon>
        <taxon>Ditrichaceae</taxon>
        <taxon>Ceratodon</taxon>
    </lineage>
</organism>
<proteinExistence type="predicted"/>
<dbReference type="AlphaFoldDB" id="A0A8T0GHE8"/>